<comment type="caution">
    <text evidence="3">The sequence shown here is derived from an EMBL/GenBank/DDBJ whole genome shotgun (WGS) entry which is preliminary data.</text>
</comment>
<evidence type="ECO:0000259" key="2">
    <source>
        <dbReference type="Pfam" id="PF06985"/>
    </source>
</evidence>
<reference evidence="3" key="1">
    <citation type="journal article" date="2017" name="Mycologia">
        <title>Fusarium algeriense, sp. nov., a novel toxigenic crown rot pathogen of durum wheat from Algeria is nested in the Fusarium burgessii species complex.</title>
        <authorList>
            <person name="Laraba I."/>
            <person name="Keddad A."/>
            <person name="Boureghda H."/>
            <person name="Abdallah N."/>
            <person name="Vaughan M.M."/>
            <person name="Proctor R.H."/>
            <person name="Busman M."/>
            <person name="O'Donnell K."/>
        </authorList>
    </citation>
    <scope>NUCLEOTIDE SEQUENCE</scope>
    <source>
        <strain evidence="3">NRRL 25174</strain>
    </source>
</reference>
<feature type="region of interest" description="Disordered" evidence="1">
    <location>
        <begin position="494"/>
        <end position="547"/>
    </location>
</feature>
<accession>A0A9P5DV80</accession>
<feature type="domain" description="Heterokaryon incompatibility" evidence="2">
    <location>
        <begin position="47"/>
        <end position="223"/>
    </location>
</feature>
<dbReference type="InterPro" id="IPR052895">
    <property type="entry name" value="HetReg/Transcr_Mod"/>
</dbReference>
<dbReference type="InterPro" id="IPR010730">
    <property type="entry name" value="HET"/>
</dbReference>
<dbReference type="OrthoDB" id="3553147at2759"/>
<dbReference type="PANTHER" id="PTHR24148">
    <property type="entry name" value="ANKYRIN REPEAT DOMAIN-CONTAINING PROTEIN 39 HOMOLOG-RELATED"/>
    <property type="match status" value="1"/>
</dbReference>
<dbReference type="Proteomes" id="UP000730481">
    <property type="component" value="Unassembled WGS sequence"/>
</dbReference>
<gene>
    <name evidence="3" type="ORF">FBEOM_7710</name>
</gene>
<evidence type="ECO:0000256" key="1">
    <source>
        <dbReference type="SAM" id="MobiDB-lite"/>
    </source>
</evidence>
<keyword evidence="4" id="KW-1185">Reference proteome</keyword>
<evidence type="ECO:0000313" key="3">
    <source>
        <dbReference type="EMBL" id="KAF4338441.1"/>
    </source>
</evidence>
<dbReference type="AlphaFoldDB" id="A0A9P5DV80"/>
<evidence type="ECO:0000313" key="4">
    <source>
        <dbReference type="Proteomes" id="UP000730481"/>
    </source>
</evidence>
<dbReference type="Pfam" id="PF06985">
    <property type="entry name" value="HET"/>
    <property type="match status" value="1"/>
</dbReference>
<reference evidence="3" key="2">
    <citation type="submission" date="2020-02" db="EMBL/GenBank/DDBJ databases">
        <title>Identification and distribution of gene clusters putatively required for synthesis of sphingolipid metabolism inhibitors in phylogenetically diverse species of the filamentous fungus Fusarium.</title>
        <authorList>
            <person name="Kim H.-S."/>
            <person name="Busman M."/>
            <person name="Brown D.W."/>
            <person name="Divon H."/>
            <person name="Uhlig S."/>
            <person name="Proctor R.H."/>
        </authorList>
    </citation>
    <scope>NUCLEOTIDE SEQUENCE</scope>
    <source>
        <strain evidence="3">NRRL 25174</strain>
    </source>
</reference>
<dbReference type="EMBL" id="PVQB02000347">
    <property type="protein sequence ID" value="KAF4338441.1"/>
    <property type="molecule type" value="Genomic_DNA"/>
</dbReference>
<organism evidence="3 4">
    <name type="scientific">Fusarium beomiforme</name>
    <dbReference type="NCBI Taxonomy" id="44412"/>
    <lineage>
        <taxon>Eukaryota</taxon>
        <taxon>Fungi</taxon>
        <taxon>Dikarya</taxon>
        <taxon>Ascomycota</taxon>
        <taxon>Pezizomycotina</taxon>
        <taxon>Sordariomycetes</taxon>
        <taxon>Hypocreomycetidae</taxon>
        <taxon>Hypocreales</taxon>
        <taxon>Nectriaceae</taxon>
        <taxon>Fusarium</taxon>
        <taxon>Fusarium burgessii species complex</taxon>
    </lineage>
</organism>
<feature type="compositionally biased region" description="Acidic residues" evidence="1">
    <location>
        <begin position="498"/>
        <end position="511"/>
    </location>
</feature>
<protein>
    <submittedName>
        <fullName evidence="3">Heterokaryon incompatibility het-6</fullName>
    </submittedName>
</protein>
<proteinExistence type="predicted"/>
<sequence length="720" mass="81363">MSRFQYHALLPLELRFLQLHPGCPEEPLIGSIIHQRFAPEENSRPDFEALSYCWGDQSQPDSIPLVNFSSSTDEEETLSFEKQGCLDIGRNLAAALRALRHTTEKRILWCDPICINQKDTAERAAQVQRMHDVYRYATRVIVWLGAEVPWGALVMDTLRWVGDQITGVRIDETTFNLLPLFAEKADKRFMDFTKPFPLSRDQWLAIEQVLDLDWHKRLWTYQEVALANPETCLVKLGREEMLWDQFKDVIMFLTCRAKLATNNIRDGASYVKNKNMFWIKASVGILGISDGWISVIRDASPYQCLDDRDRIFALRGLVSPALAMQVIPDYSKSLKEIFTGICLDHLTEKKNLKFLGSCNSATSPTLVPDLERPLNQLTTDGNACTTSLASACQVQPRVLEVAGILCDELVGDTVNIPRDDIHKATDEDFQNLIDMLQAIASEESLNDDEYLDKLIKMLTYGAVRDCNTQRLREPGIWSLHFLSDWRTRIRGWIKDGSEDSDNNSEESDTASEESILPSHEDQSVETEEEGEGGGTASSLSDQDQDEENSWDTSAAYVNCIVTGNTTTSCCKTRTGTYIRVPPDCQSGDKAAVLLGFDHVIILRPQAKSNTFTVVGPCYHPDFSHGQALLGADYKGWEMLWDRQLMMPAFYKEGEPLRRTDPRLDHVPLGDGFVERVHKSGLPLWGYPQAEGNRIFSTHDPRMSEAALKERGVLIQKLQLL</sequence>
<name>A0A9P5DV80_9HYPO</name>
<dbReference type="PANTHER" id="PTHR24148:SF73">
    <property type="entry name" value="HET DOMAIN PROTEIN (AFU_ORTHOLOGUE AFUA_8G01020)"/>
    <property type="match status" value="1"/>
</dbReference>